<dbReference type="SUPFAM" id="SSF69318">
    <property type="entry name" value="Integrin alpha N-terminal domain"/>
    <property type="match status" value="1"/>
</dbReference>
<protein>
    <recommendedName>
        <fullName evidence="9">SpvB-domain-containing protein</fullName>
    </recommendedName>
</protein>
<evidence type="ECO:0000256" key="3">
    <source>
        <dbReference type="ARBA" id="ARBA00023026"/>
    </source>
</evidence>
<feature type="domain" description="Insecticide toxin TcdB middle/N-terminal" evidence="6">
    <location>
        <begin position="744"/>
        <end position="868"/>
    </location>
</feature>
<sequence>MRGLNPQPQGDGTPKSSSQSAAGGSKKTGLPTSGRNNAPSAPSSRYPPSTPFPSQVQALGDGIPGFSTSFDTSAKGGGAFKPISENFSVNPANGTMSFALPVHASPSRGGYHPELTLSYDSGAGNGAFGIGWNVSLPSISRKTALGIPRYLDDEDDIIMSGADIVRVLTNNGSPETRTVSEPKGDYEVVMYRPRIDNGSLRVERWTSKADPTDIYWRTLSSDNETTIYGDSDGSRILETSNGKSRTFSWMLSKSYDAHGNAIEYTYKQEDAKDLVDASGVLPVWEKNRTNESRCRQKYIKTIKYGNRIPSRDPKSWEVSQLTKDMDWMFELIFDYGEHSHETPTSAESLNWKMRLDPFSQSHSGFEVRTYRLCRRILMFHHFPQQTSDSENLVHSIAIQYDESAHRTVLTGLSMTGHSIVKDGPHGAARCWSESLPPWSFHYSAVEERNKLAALEVNVINLLELPGSDSKVSEWLDLDGEGMPGLLTRTDDGTLSYQRNKGLGALCDDLQFGAPVILSQQPGIAGGVFQDLDRNGHVDYVLRDSQGVLQGYFERDTDTWSSFSTFPETPNGDTWLDTLELDLTGDGLADTLCIADDSQGLAWQQNLGKKGYSGYKRALAATPVSRPLLTKTTEVQTYVADMMGSGLSDLVEISSGSIRYWPNLGYGSFGAVVEMGNCPLLSEDSSFDPARVRLIDVDGSGTTDLLYILATGGANLYYNLAGNRWSDKISISRLPAGLSPGSVFTLDILGKGTACLCWADVSTGRNRIKYLDLMGDLKPHLLQSYSNGMGAKTRITYAPSTKFYVQDRNNGLPWSTKLPNPVQCVSKVEVADCITGSLHSTEYIYHNGCYDSFENQFAGFEMVEELNHERLTIGNNQSYELPVKHTKSWFSVGLSLTVDDSHFLTSRKVSCRLQDSGIEPAERLQALKGVNLRSETYCQDGTDKAGLPFLIEERSYDVKVLQSRGSNRYSVVQVNPLETLSTQFEREMEDPRVTHEIVLKTNLFSDVEQLLQIVYPRKESTTFSDVNENQQAGNMSLTQTWYTNEVVEHDFFRKPLPWRRQEHEVLKFPFSNGSLVTFEEASVFDFDTLPTEKSQVTWKALRTENRCYFKDSLLNSRLGDAELQAFSLLDQSYSLAFTPQIIAKIELGLSNCKIPGSVTDLMIEGRYVKLENSDSWWQPSSRTAFTQPGGFKAGHEVMEARRTFYNPLFFIDAHDNVSHVRFDEDFLLAEEVQDAVGNVTSFKNDYQRLQPFEIVDPNLNAVRALLDPLGQLVGTAALGKSSGDEDQVDSLDDMVLEISPEEANDILLDPTGEIATRILGHAGSRTVLCINGYAQWEARHNAESPLVAKTTSSVEASETIMPSFSIHMSRPLHSGRSTKSNIHVSVSYLNGLGHKFQEVQLNDPDDLARMWLTSSTSISNKDGQSVCDFQPSFQSSSAPTPTDRMTPYSTLTLCDVSGRVVATLLPDQTWSKTVYSAWTTTEYTVGDVILEAEPRDDPDIGYLFHQVPTDRYTQSWYDQRIQGTLQEKRAAEKSSIFAGAPTVTHIGCCGLPIRTARIANGKSYVRGFAYDVNGNKILDMDSYDRIVEKMLYDKLGRKLKTIGMDKGESWSLQDAQDGDLLTWNCRGYSFMTHYDGKRREVKRLARKGTETPKLITRITYGEECPHAISNNLKDQVWRAEDQSGIHSNTCFNIRSHCVEKTFQACREYKNEIDWNREVALEETSYVHKYIYDNFGQAVEETDAQGNRTRRVFTRQGKVHKTDFMSKADSTWKPYLSSARFTADGLPENMNYGNKVSTVFVYDARNRSLISERTTRPSRIGRQVLQDLTHVYDCAGRRVHTRDGSKQDFYFRGTRVEPEWDYMYDVTGRLASATGRGQLSTNVVNGNQLSPYNAMTGLNSSRGITDGNLLYQYLETYRYDLEGNMLQMRHDAPHATGINGWSRSFLYEEKSLLSDDPTVKSNRLSSTSIGNKPEGRYGYAGDAGLAGCMTSIPKFSELHWNMEDMLGYSSTQNIHSGVAERTYYVYDRSGNRVRKVTESAAQIGEGPRKLKDTLFLETIELQTQTDGPDKWIANIIGSEVIAMAETSNRWLQALVRFQTGTNMELDDEGLIISYEEYSPFGNTLYSFMYGQVEAPRKFRFARYEHDRETGLYHCGARYYCPWLARWTSPDPLGDVDGQNLYEYTGSDPVNFDDHSGTSKIPTDEQGQREEERKEGESSDSATQIDDLHLGHNRASIDYAVTFQAAAYLSKAEQSSQSWELINEAFKKHCSPEETVQNRQRLTREVKLAGEQHHVFKNSYSHIFEPLGIDSHAATWRMERSLHNLLGKIQDKNWFGFCAEAGGFTPSSELRSALENPKSPQSLKIIEEFKKNPEYWTQKVYAQAAKNFQEAGVFPKEAKKYISYYKYGRKTHVYTSSMFTNIKRIRTFLKK</sequence>
<reference evidence="8" key="1">
    <citation type="journal article" date="2016" name="Genome Biol. Evol.">
        <title>Comparative 'omics' of the Fusarium fujikuroi species complex highlights differences in genetic potential and metabolite synthesis.</title>
        <authorList>
            <person name="Niehaus E.-M."/>
            <person name="Muensterkoetter M."/>
            <person name="Proctor R.H."/>
            <person name="Brown D.W."/>
            <person name="Sharon A."/>
            <person name="Idan Y."/>
            <person name="Oren-Young L."/>
            <person name="Sieber C.M."/>
            <person name="Novak O."/>
            <person name="Pencik A."/>
            <person name="Tarkowska D."/>
            <person name="Hromadova K."/>
            <person name="Freeman S."/>
            <person name="Maymon M."/>
            <person name="Elazar M."/>
            <person name="Youssef S.A."/>
            <person name="El-Shabrawy E.S.M."/>
            <person name="Shalaby A.B.A."/>
            <person name="Houterman P."/>
            <person name="Brock N.L."/>
            <person name="Burkhardt I."/>
            <person name="Tsavkelova E.A."/>
            <person name="Dickschat J.S."/>
            <person name="Galuszka P."/>
            <person name="Gueldener U."/>
            <person name="Tudzynski B."/>
        </authorList>
    </citation>
    <scope>NUCLEOTIDE SEQUENCE [LARGE SCALE GENOMIC DNA]</scope>
    <source>
        <strain evidence="8">ET1</strain>
    </source>
</reference>
<evidence type="ECO:0000259" key="6">
    <source>
        <dbReference type="Pfam" id="PF12256"/>
    </source>
</evidence>
<feature type="domain" description="Insecticide toxin TcdB middle/C-terminal" evidence="5">
    <location>
        <begin position="924"/>
        <end position="1027"/>
    </location>
</feature>
<feature type="region of interest" description="Disordered" evidence="4">
    <location>
        <begin position="1"/>
        <end position="70"/>
    </location>
</feature>
<evidence type="ECO:0000256" key="4">
    <source>
        <dbReference type="SAM" id="MobiDB-lite"/>
    </source>
</evidence>
<evidence type="ECO:0000313" key="8">
    <source>
        <dbReference type="Proteomes" id="UP000183971"/>
    </source>
</evidence>
<dbReference type="GO" id="GO:0005737">
    <property type="term" value="C:cytoplasm"/>
    <property type="evidence" value="ECO:0007669"/>
    <property type="project" value="InterPro"/>
</dbReference>
<gene>
    <name evidence="7" type="ORF">FPRO_02059</name>
</gene>
<dbReference type="InterPro" id="IPR022045">
    <property type="entry name" value="TcdB_toxin_mid/N"/>
</dbReference>
<dbReference type="Gene3D" id="2.180.10.10">
    <property type="entry name" value="RHS repeat-associated core"/>
    <property type="match status" value="1"/>
</dbReference>
<dbReference type="PANTHER" id="PTHR32305">
    <property type="match status" value="1"/>
</dbReference>
<dbReference type="PANTHER" id="PTHR32305:SF15">
    <property type="entry name" value="PROTEIN RHSA-RELATED"/>
    <property type="match status" value="1"/>
</dbReference>
<accession>A0A1L7V3K0</accession>
<evidence type="ECO:0000256" key="2">
    <source>
        <dbReference type="ARBA" id="ARBA00022525"/>
    </source>
</evidence>
<comment type="subcellular location">
    <subcellularLocation>
        <location evidence="1">Secreted</location>
    </subcellularLocation>
</comment>
<dbReference type="InterPro" id="IPR028994">
    <property type="entry name" value="Integrin_alpha_N"/>
</dbReference>
<comment type="caution">
    <text evidence="7">The sequence shown here is derived from an EMBL/GenBank/DDBJ whole genome shotgun (WGS) entry which is preliminary data.</text>
</comment>
<dbReference type="Pfam" id="PF12255">
    <property type="entry name" value="TcdB_toxin_midC"/>
    <property type="match status" value="1"/>
</dbReference>
<dbReference type="NCBIfam" id="TIGR03696">
    <property type="entry name" value="Rhs_assc_core"/>
    <property type="match status" value="1"/>
</dbReference>
<feature type="compositionally biased region" description="Polar residues" evidence="4">
    <location>
        <begin position="1"/>
        <end position="10"/>
    </location>
</feature>
<dbReference type="Proteomes" id="UP000183971">
    <property type="component" value="Unassembled WGS sequence"/>
</dbReference>
<dbReference type="GO" id="GO:0005576">
    <property type="term" value="C:extracellular region"/>
    <property type="evidence" value="ECO:0007669"/>
    <property type="project" value="UniProtKB-SubCell"/>
</dbReference>
<dbReference type="RefSeq" id="XP_031074415.1">
    <property type="nucleotide sequence ID" value="XM_031234482.1"/>
</dbReference>
<evidence type="ECO:0000313" key="7">
    <source>
        <dbReference type="EMBL" id="CZR32167.1"/>
    </source>
</evidence>
<proteinExistence type="predicted"/>
<feature type="region of interest" description="Disordered" evidence="4">
    <location>
        <begin position="2175"/>
        <end position="2223"/>
    </location>
</feature>
<dbReference type="PRINTS" id="PR01341">
    <property type="entry name" value="SALSPVBPROT"/>
</dbReference>
<dbReference type="Pfam" id="PF03534">
    <property type="entry name" value="SpvB"/>
    <property type="match status" value="1"/>
</dbReference>
<dbReference type="GeneID" id="42046945"/>
<keyword evidence="8" id="KW-1185">Reference proteome</keyword>
<dbReference type="VEuPathDB" id="FungiDB:FPRO_02059"/>
<feature type="compositionally biased region" description="Low complexity" evidence="4">
    <location>
        <begin position="15"/>
        <end position="27"/>
    </location>
</feature>
<dbReference type="InterPro" id="IPR022044">
    <property type="entry name" value="TcdB_toxin_mid/C"/>
</dbReference>
<feature type="compositionally biased region" description="Basic and acidic residues" evidence="4">
    <location>
        <begin position="2189"/>
        <end position="2214"/>
    </location>
</feature>
<dbReference type="Pfam" id="PF12256">
    <property type="entry name" value="TcdB_toxin_midN"/>
    <property type="match status" value="1"/>
</dbReference>
<evidence type="ECO:0000259" key="5">
    <source>
        <dbReference type="Pfam" id="PF12255"/>
    </source>
</evidence>
<keyword evidence="2" id="KW-0964">Secreted</keyword>
<dbReference type="InterPro" id="IPR050708">
    <property type="entry name" value="T6SS_VgrG/RHS"/>
</dbReference>
<evidence type="ECO:0008006" key="9">
    <source>
        <dbReference type="Google" id="ProtNLM"/>
    </source>
</evidence>
<organism evidence="7 8">
    <name type="scientific">Fusarium proliferatum (strain ET1)</name>
    <name type="common">Orchid endophyte fungus</name>
    <dbReference type="NCBI Taxonomy" id="1227346"/>
    <lineage>
        <taxon>Eukaryota</taxon>
        <taxon>Fungi</taxon>
        <taxon>Dikarya</taxon>
        <taxon>Ascomycota</taxon>
        <taxon>Pezizomycotina</taxon>
        <taxon>Sordariomycetes</taxon>
        <taxon>Hypocreomycetidae</taxon>
        <taxon>Hypocreales</taxon>
        <taxon>Nectriaceae</taxon>
        <taxon>Fusarium</taxon>
        <taxon>Fusarium fujikuroi species complex</taxon>
    </lineage>
</organism>
<dbReference type="InterPro" id="IPR022385">
    <property type="entry name" value="Rhs_assc_core"/>
</dbReference>
<dbReference type="InterPro" id="IPR003284">
    <property type="entry name" value="Sal_SpvB"/>
</dbReference>
<keyword evidence="3" id="KW-0843">Virulence</keyword>
<evidence type="ECO:0000256" key="1">
    <source>
        <dbReference type="ARBA" id="ARBA00004613"/>
    </source>
</evidence>
<dbReference type="EMBL" id="FJOF01000001">
    <property type="protein sequence ID" value="CZR32167.1"/>
    <property type="molecule type" value="Genomic_DNA"/>
</dbReference>
<name>A0A1L7V3K0_FUSPR</name>